<dbReference type="RefSeq" id="WP_126018784.1">
    <property type="nucleotide sequence ID" value="NZ_CP034437.1"/>
</dbReference>
<organism evidence="4 5">
    <name type="scientific">Paenibacillus albus</name>
    <dbReference type="NCBI Taxonomy" id="2495582"/>
    <lineage>
        <taxon>Bacteria</taxon>
        <taxon>Bacillati</taxon>
        <taxon>Bacillota</taxon>
        <taxon>Bacilli</taxon>
        <taxon>Bacillales</taxon>
        <taxon>Paenibacillaceae</taxon>
        <taxon>Paenibacillus</taxon>
    </lineage>
</organism>
<reference evidence="5" key="1">
    <citation type="submission" date="2018-12" db="EMBL/GenBank/DDBJ databases">
        <title>Genome sequence of Peanibacillus sp.</title>
        <authorList>
            <person name="Subramani G."/>
            <person name="Srinivasan S."/>
            <person name="Kim M.K."/>
        </authorList>
    </citation>
    <scope>NUCLEOTIDE SEQUENCE [LARGE SCALE GENOMIC DNA]</scope>
    <source>
        <strain evidence="5">18JY67-1</strain>
    </source>
</reference>
<dbReference type="PANTHER" id="PTHR10491">
    <property type="entry name" value="DTDP-4-DEHYDRORHAMNOSE REDUCTASE"/>
    <property type="match status" value="1"/>
</dbReference>
<dbReference type="Proteomes" id="UP000272528">
    <property type="component" value="Chromosome"/>
</dbReference>
<name>A0A3S9AAQ4_9BACL</name>
<keyword evidence="2" id="KW-0560">Oxidoreductase</keyword>
<keyword evidence="5" id="KW-1185">Reference proteome</keyword>
<sequence length="280" mass="30501">MKLLIIGGNGMAGHLFVRYFQQVMTGMDVVYTTRMGDATGLSLQLDATDALAVEALVRQVKPDVILNAVGVLNQDAESHPLKAYQVNGLLPHWLRHVADTIGARVIHISSDCVFSGLRGKYTEDDVPEGTSVYARSKALGEERGNGGGHLTIRTSIIGPEIRQGGIGLLKWFLEQQGTVNGYARVYWNGVTTLELAKAAAYAISHPEIGGLVNLTAAEMVSKLELLQLFQDAFEHDGVSIVSDERIFLDRTLVSTRSDWGYQAQGYVPMLAELAAWMKQG</sequence>
<dbReference type="UniPathway" id="UPA00124"/>
<dbReference type="GO" id="GO:0005829">
    <property type="term" value="C:cytosol"/>
    <property type="evidence" value="ECO:0007669"/>
    <property type="project" value="TreeGrafter"/>
</dbReference>
<protein>
    <recommendedName>
        <fullName evidence="2">dTDP-4-dehydrorhamnose reductase</fullName>
        <ecNumber evidence="2">1.1.1.133</ecNumber>
    </recommendedName>
</protein>
<dbReference type="EC" id="1.1.1.133" evidence="2"/>
<evidence type="ECO:0000313" key="5">
    <source>
        <dbReference type="Proteomes" id="UP000272528"/>
    </source>
</evidence>
<dbReference type="KEGG" id="palb:EJC50_26120"/>
<accession>A0A3S9AAQ4</accession>
<evidence type="ECO:0000313" key="4">
    <source>
        <dbReference type="EMBL" id="AZN42780.1"/>
    </source>
</evidence>
<gene>
    <name evidence="4" type="ORF">EJC50_26120</name>
</gene>
<keyword evidence="2" id="KW-0521">NADP</keyword>
<dbReference type="PANTHER" id="PTHR10491:SF4">
    <property type="entry name" value="METHIONINE ADENOSYLTRANSFERASE 2 SUBUNIT BETA"/>
    <property type="match status" value="1"/>
</dbReference>
<dbReference type="GO" id="GO:0019305">
    <property type="term" value="P:dTDP-rhamnose biosynthetic process"/>
    <property type="evidence" value="ECO:0007669"/>
    <property type="project" value="UniProtKB-UniPathway"/>
</dbReference>
<dbReference type="Gene3D" id="3.40.50.720">
    <property type="entry name" value="NAD(P)-binding Rossmann-like Domain"/>
    <property type="match status" value="1"/>
</dbReference>
<comment type="pathway">
    <text evidence="2">Carbohydrate biosynthesis; dTDP-L-rhamnose biosynthesis.</text>
</comment>
<dbReference type="Pfam" id="PF04321">
    <property type="entry name" value="RmlD_sub_bind"/>
    <property type="match status" value="1"/>
</dbReference>
<proteinExistence type="inferred from homology"/>
<feature type="domain" description="RmlD-like substrate binding" evidence="3">
    <location>
        <begin position="1"/>
        <end position="158"/>
    </location>
</feature>
<dbReference type="InterPro" id="IPR036291">
    <property type="entry name" value="NAD(P)-bd_dom_sf"/>
</dbReference>
<dbReference type="CDD" id="cd05254">
    <property type="entry name" value="dTDP_HR_like_SDR_e"/>
    <property type="match status" value="1"/>
</dbReference>
<dbReference type="GO" id="GO:0008831">
    <property type="term" value="F:dTDP-4-dehydrorhamnose reductase activity"/>
    <property type="evidence" value="ECO:0007669"/>
    <property type="project" value="UniProtKB-EC"/>
</dbReference>
<comment type="similarity">
    <text evidence="1 2">Belongs to the dTDP-4-dehydrorhamnose reductase family.</text>
</comment>
<dbReference type="InterPro" id="IPR029903">
    <property type="entry name" value="RmlD-like-bd"/>
</dbReference>
<dbReference type="SUPFAM" id="SSF51735">
    <property type="entry name" value="NAD(P)-binding Rossmann-fold domains"/>
    <property type="match status" value="1"/>
</dbReference>
<comment type="function">
    <text evidence="2">Catalyzes the reduction of dTDP-6-deoxy-L-lyxo-4-hexulose to yield dTDP-L-rhamnose.</text>
</comment>
<evidence type="ECO:0000259" key="3">
    <source>
        <dbReference type="Pfam" id="PF04321"/>
    </source>
</evidence>
<evidence type="ECO:0000256" key="2">
    <source>
        <dbReference type="RuleBase" id="RU364082"/>
    </source>
</evidence>
<evidence type="ECO:0000256" key="1">
    <source>
        <dbReference type="ARBA" id="ARBA00010944"/>
    </source>
</evidence>
<dbReference type="InterPro" id="IPR005913">
    <property type="entry name" value="dTDP_dehydrorham_reduct"/>
</dbReference>
<dbReference type="EMBL" id="CP034437">
    <property type="protein sequence ID" value="AZN42780.1"/>
    <property type="molecule type" value="Genomic_DNA"/>
</dbReference>
<dbReference type="AlphaFoldDB" id="A0A3S9AAQ4"/>
<dbReference type="OrthoDB" id="9803892at2"/>